<dbReference type="Pfam" id="PF26082">
    <property type="entry name" value="zf-C2H2_AcuF"/>
    <property type="match status" value="1"/>
</dbReference>
<feature type="compositionally biased region" description="Basic residues" evidence="1">
    <location>
        <begin position="338"/>
        <end position="352"/>
    </location>
</feature>
<organism evidence="3 4">
    <name type="scientific">Aspergillus novofumigatus (strain IBT 16806)</name>
    <dbReference type="NCBI Taxonomy" id="1392255"/>
    <lineage>
        <taxon>Eukaryota</taxon>
        <taxon>Fungi</taxon>
        <taxon>Dikarya</taxon>
        <taxon>Ascomycota</taxon>
        <taxon>Pezizomycotina</taxon>
        <taxon>Eurotiomycetes</taxon>
        <taxon>Eurotiomycetidae</taxon>
        <taxon>Eurotiales</taxon>
        <taxon>Aspergillaceae</taxon>
        <taxon>Aspergillus</taxon>
        <taxon>Aspergillus subgen. Fumigati</taxon>
    </lineage>
</organism>
<feature type="compositionally biased region" description="Polar residues" evidence="1">
    <location>
        <begin position="655"/>
        <end position="672"/>
    </location>
</feature>
<comment type="caution">
    <text evidence="3">The sequence shown here is derived from an EMBL/GenBank/DDBJ whole genome shotgun (WGS) entry which is preliminary data.</text>
</comment>
<feature type="region of interest" description="Disordered" evidence="1">
    <location>
        <begin position="377"/>
        <end position="462"/>
    </location>
</feature>
<protein>
    <submittedName>
        <fullName evidence="3">Putative C2H2 finger domain protein</fullName>
    </submittedName>
</protein>
<feature type="region of interest" description="Disordered" evidence="1">
    <location>
        <begin position="1"/>
        <end position="23"/>
    </location>
</feature>
<feature type="region of interest" description="Disordered" evidence="1">
    <location>
        <begin position="557"/>
        <end position="586"/>
    </location>
</feature>
<dbReference type="PANTHER" id="PTHR35391">
    <property type="entry name" value="C2H2-TYPE DOMAIN-CONTAINING PROTEIN-RELATED"/>
    <property type="match status" value="1"/>
</dbReference>
<dbReference type="OrthoDB" id="5315052at2759"/>
<dbReference type="Proteomes" id="UP000234474">
    <property type="component" value="Unassembled WGS sequence"/>
</dbReference>
<feature type="region of interest" description="Disordered" evidence="1">
    <location>
        <begin position="42"/>
        <end position="116"/>
    </location>
</feature>
<dbReference type="VEuPathDB" id="FungiDB:P174DRAFT_434025"/>
<feature type="compositionally biased region" description="Polar residues" evidence="1">
    <location>
        <begin position="236"/>
        <end position="246"/>
    </location>
</feature>
<feature type="compositionally biased region" description="Polar residues" evidence="1">
    <location>
        <begin position="59"/>
        <end position="87"/>
    </location>
</feature>
<evidence type="ECO:0000313" key="4">
    <source>
        <dbReference type="Proteomes" id="UP000234474"/>
    </source>
</evidence>
<dbReference type="InterPro" id="IPR013087">
    <property type="entry name" value="Znf_C2H2_type"/>
</dbReference>
<feature type="region of interest" description="Disordered" evidence="1">
    <location>
        <begin position="221"/>
        <end position="269"/>
    </location>
</feature>
<dbReference type="STRING" id="1392255.A0A2I1BZX5"/>
<dbReference type="PANTHER" id="PTHR35391:SF3">
    <property type="entry name" value="FINGER DOMAIN PROTEIN, PUTATIVE (AFU_ORTHOLOGUE AFUA_8G04300)-RELATED"/>
    <property type="match status" value="1"/>
</dbReference>
<feature type="region of interest" description="Disordered" evidence="1">
    <location>
        <begin position="605"/>
        <end position="693"/>
    </location>
</feature>
<keyword evidence="4" id="KW-1185">Reference proteome</keyword>
<dbReference type="SMART" id="SM00355">
    <property type="entry name" value="ZnF_C2H2"/>
    <property type="match status" value="4"/>
</dbReference>
<sequence length="1244" mass="136064">MSTLSPQLVRSESPTDMGFPNANFSDPYLSAPLDPEQDVFKSSGIRWTPEPGRHDLREVSTSPYNHNMNSDSAQGAETAGYPTSYSDFLSPVDDFSSDLSAHASPNGDQPPGSISMELHSYLDAWPHDVSSSNMAVPDGSPSVDSGSAALSQPTMISSQLLTPDRTNHPSPASGSTNRRNNESQSHSGQVLTIVTAPLDNNLNVHLSSDAARARSPIVTVESYSRGDSPARETVSVRRQPSQSSTHLLPGGESEDGVHNTSWQKSQQAIARAHDGSWLADGTTGQAGVAPTSRDDTYILSPNEIESRRRLEEKNADIRSWSATVSVVSSEDGEDSPHTRGRRVPVGTRRRARSAGDPALQQDYFNLQFGNYGPAIPGPGALIHESSDEELSGNDSEVEASDSGSPAASVNEARWAQEDLADSPVQEKPNSADGEPAPHQFLATHPWMDPDHDSTPRSVRMQPSTASAAMMEYQRRAREIDAMSRYATWGTRPMSEMEVNSIIGAGGSFANLSISQDSSKKHARRSSLMKFFPRKPSISVLKRPLSDLSLVENQTTNNVVKSPPSRKDSFPHRKLSLVRSPKSPSLSTGGAVIAIAGQMAAIGGRDSLSTASPHSTSNPWNKFGRTRSRSEIPRSSAPGLFDLMTSHGGPPVPTIGHSQTLTTDNHGLQQGASSRPVETGDDEEEDDDTAEKGQVMNFPVLIRLPVPTTEGFKAQITQLNPRLEPALIDRLANEQVRRYKKLVEQKMNHTHAVSKKTCSAGKFCFAQGGEAVILAARAGPHDSEATHTQFQITGHSGLDDEPPALGENARLPAEFECPICFKVKRFQKPSDWTKHVHEDVQPFTCTFPHCNEPKSFKRKADWVRHESERHRKLEWWTCTVHDCHHTCYRKDNFVQHLVREHKMPEPKIKKTKTKGVGATSETQEESSRERDAEQLWEFVDQCHHDTSKGPREEPCRFCGNVCNSWKKLTVHLAKHMEQIAMPVLALVQERDLSSNTDAGVAPKAVSYPGSIAQEATSFSPDLNSIKVEPEAPLNFKAGQSAPPAGFLNPTYPPTSTTLHQGFLSAEPEAYSAYGSQAGLAGQQFVHVHQNSVTYPPLLNAGPRPRIPTQELSVLQNPYQLCTSPTEMRTTYDPQGTLHLSPPPVENGQAYHDQITQATSYSYDGSSPICEGCFKKRPELQGKREKQIDSIQMFPRLSSGQPCGFSLFVLCMNNDDDHANNRKSMQALTGTATIRPTGVVDFSTHL</sequence>
<feature type="compositionally biased region" description="Acidic residues" evidence="1">
    <location>
        <begin position="386"/>
        <end position="399"/>
    </location>
</feature>
<dbReference type="InterPro" id="IPR058925">
    <property type="entry name" value="zf-C2H2_AcuF"/>
</dbReference>
<dbReference type="EMBL" id="MSZS01000007">
    <property type="protein sequence ID" value="PKX90932.1"/>
    <property type="molecule type" value="Genomic_DNA"/>
</dbReference>
<name>A0A2I1BZX5_ASPN1</name>
<dbReference type="GeneID" id="36533164"/>
<feature type="compositionally biased region" description="Polar residues" evidence="1">
    <location>
        <begin position="606"/>
        <end position="619"/>
    </location>
</feature>
<feature type="compositionally biased region" description="Polar residues" evidence="1">
    <location>
        <begin position="1"/>
        <end position="14"/>
    </location>
</feature>
<evidence type="ECO:0000313" key="3">
    <source>
        <dbReference type="EMBL" id="PKX90932.1"/>
    </source>
</evidence>
<feature type="region of interest" description="Disordered" evidence="1">
    <location>
        <begin position="325"/>
        <end position="358"/>
    </location>
</feature>
<dbReference type="AlphaFoldDB" id="A0A2I1BZX5"/>
<dbReference type="PROSITE" id="PS00028">
    <property type="entry name" value="ZINC_FINGER_C2H2_1"/>
    <property type="match status" value="1"/>
</dbReference>
<feature type="compositionally biased region" description="Acidic residues" evidence="1">
    <location>
        <begin position="678"/>
        <end position="688"/>
    </location>
</feature>
<reference evidence="4" key="1">
    <citation type="journal article" date="2018" name="Proc. Natl. Acad. Sci. U.S.A.">
        <title>Linking secondary metabolites to gene clusters through genome sequencing of six diverse Aspergillus species.</title>
        <authorList>
            <person name="Kaerboelling I."/>
            <person name="Vesth T.C."/>
            <person name="Frisvad J.C."/>
            <person name="Nybo J.L."/>
            <person name="Theobald S."/>
            <person name="Kuo A."/>
            <person name="Bowyer P."/>
            <person name="Matsuda Y."/>
            <person name="Mondo S."/>
            <person name="Lyhne E.K."/>
            <person name="Kogle M.E."/>
            <person name="Clum A."/>
            <person name="Lipzen A."/>
            <person name="Salamov A."/>
            <person name="Ngan C.Y."/>
            <person name="Daum C."/>
            <person name="Chiniquy J."/>
            <person name="Barry K."/>
            <person name="LaButti K."/>
            <person name="Haridas S."/>
            <person name="Simmons B.A."/>
            <person name="Magnuson J.K."/>
            <person name="Mortensen U.H."/>
            <person name="Larsen T.O."/>
            <person name="Grigoriev I.V."/>
            <person name="Baker S.E."/>
            <person name="Andersen M.R."/>
        </authorList>
    </citation>
    <scope>NUCLEOTIDE SEQUENCE [LARGE SCALE GENOMIC DNA]</scope>
    <source>
        <strain evidence="4">IBT 16806</strain>
    </source>
</reference>
<feature type="compositionally biased region" description="Polar residues" evidence="1">
    <location>
        <begin position="258"/>
        <end position="268"/>
    </location>
</feature>
<evidence type="ECO:0000259" key="2">
    <source>
        <dbReference type="PROSITE" id="PS00028"/>
    </source>
</evidence>
<dbReference type="OMA" id="HMEQISM"/>
<feature type="compositionally biased region" description="Polar residues" evidence="1">
    <location>
        <begin position="168"/>
        <end position="188"/>
    </location>
</feature>
<feature type="region of interest" description="Disordered" evidence="1">
    <location>
        <begin position="157"/>
        <end position="188"/>
    </location>
</feature>
<proteinExistence type="predicted"/>
<gene>
    <name evidence="3" type="ORF">P174DRAFT_434025</name>
</gene>
<evidence type="ECO:0000256" key="1">
    <source>
        <dbReference type="SAM" id="MobiDB-lite"/>
    </source>
</evidence>
<accession>A0A2I1BZX5</accession>
<feature type="domain" description="C2H2-type" evidence="2">
    <location>
        <begin position="877"/>
        <end position="900"/>
    </location>
</feature>
<feature type="region of interest" description="Disordered" evidence="1">
    <location>
        <begin position="906"/>
        <end position="930"/>
    </location>
</feature>
<dbReference type="RefSeq" id="XP_024679527.1">
    <property type="nucleotide sequence ID" value="XM_024825839.1"/>
</dbReference>